<evidence type="ECO:0000313" key="3">
    <source>
        <dbReference type="Proteomes" id="UP001607303"/>
    </source>
</evidence>
<keyword evidence="1" id="KW-0732">Signal</keyword>
<feature type="chain" id="PRO_5044807256" evidence="1">
    <location>
        <begin position="20"/>
        <end position="104"/>
    </location>
</feature>
<organism evidence="2 3">
    <name type="scientific">Vespula maculifrons</name>
    <name type="common">Eastern yellow jacket</name>
    <name type="synonym">Wasp</name>
    <dbReference type="NCBI Taxonomy" id="7453"/>
    <lineage>
        <taxon>Eukaryota</taxon>
        <taxon>Metazoa</taxon>
        <taxon>Ecdysozoa</taxon>
        <taxon>Arthropoda</taxon>
        <taxon>Hexapoda</taxon>
        <taxon>Insecta</taxon>
        <taxon>Pterygota</taxon>
        <taxon>Neoptera</taxon>
        <taxon>Endopterygota</taxon>
        <taxon>Hymenoptera</taxon>
        <taxon>Apocrita</taxon>
        <taxon>Aculeata</taxon>
        <taxon>Vespoidea</taxon>
        <taxon>Vespidae</taxon>
        <taxon>Vespinae</taxon>
        <taxon>Vespula</taxon>
    </lineage>
</organism>
<comment type="caution">
    <text evidence="2">The sequence shown here is derived from an EMBL/GenBank/DDBJ whole genome shotgun (WGS) entry which is preliminary data.</text>
</comment>
<dbReference type="Proteomes" id="UP001607303">
    <property type="component" value="Unassembled WGS sequence"/>
</dbReference>
<evidence type="ECO:0000256" key="1">
    <source>
        <dbReference type="SAM" id="SignalP"/>
    </source>
</evidence>
<dbReference type="EMBL" id="JAYRBN010000038">
    <property type="protein sequence ID" value="KAL2746052.1"/>
    <property type="molecule type" value="Genomic_DNA"/>
</dbReference>
<sequence length="104" mass="12088">MELTLLFHLNFTLIHVSHATSMDNPSTLKLPIYGSIENGLFRLIISLFKLMMLCPIRRDCWRNSFPSQTMSFSAFSALRAIIFKQTNKKKLIVNREHSLVNFEL</sequence>
<feature type="signal peptide" evidence="1">
    <location>
        <begin position="1"/>
        <end position="19"/>
    </location>
</feature>
<keyword evidence="3" id="KW-1185">Reference proteome</keyword>
<name>A0ABD2CLS7_VESMC</name>
<proteinExistence type="predicted"/>
<protein>
    <submittedName>
        <fullName evidence="2">Uncharacterized protein</fullName>
    </submittedName>
</protein>
<gene>
    <name evidence="2" type="ORF">V1477_005709</name>
</gene>
<dbReference type="AlphaFoldDB" id="A0ABD2CLS7"/>
<evidence type="ECO:0000313" key="2">
    <source>
        <dbReference type="EMBL" id="KAL2746052.1"/>
    </source>
</evidence>
<reference evidence="2 3" key="1">
    <citation type="journal article" date="2024" name="Ann. Entomol. Soc. Am.">
        <title>Genomic analyses of the southern and eastern yellowjacket wasps (Hymenoptera: Vespidae) reveal evolutionary signatures of social life.</title>
        <authorList>
            <person name="Catto M.A."/>
            <person name="Caine P.B."/>
            <person name="Orr S.E."/>
            <person name="Hunt B.G."/>
            <person name="Goodisman M.A.D."/>
        </authorList>
    </citation>
    <scope>NUCLEOTIDE SEQUENCE [LARGE SCALE GENOMIC DNA]</scope>
    <source>
        <strain evidence="2">232</strain>
        <tissue evidence="2">Head and thorax</tissue>
    </source>
</reference>
<accession>A0ABD2CLS7</accession>